<feature type="compositionally biased region" description="Low complexity" evidence="5">
    <location>
        <begin position="469"/>
        <end position="478"/>
    </location>
</feature>
<dbReference type="InterPro" id="IPR002110">
    <property type="entry name" value="Ankyrin_rpt"/>
</dbReference>
<feature type="compositionally biased region" description="Basic and acidic residues" evidence="5">
    <location>
        <begin position="418"/>
        <end position="452"/>
    </location>
</feature>
<feature type="compositionally biased region" description="Basic and acidic residues" evidence="5">
    <location>
        <begin position="548"/>
        <end position="569"/>
    </location>
</feature>
<keyword evidence="4" id="KW-0175">Coiled coil</keyword>
<feature type="compositionally biased region" description="Basic and acidic residues" evidence="5">
    <location>
        <begin position="383"/>
        <end position="394"/>
    </location>
</feature>
<evidence type="ECO:0000256" key="5">
    <source>
        <dbReference type="SAM" id="MobiDB-lite"/>
    </source>
</evidence>
<dbReference type="RefSeq" id="XP_013401992.1">
    <property type="nucleotide sequence ID" value="XM_013546538.1"/>
</dbReference>
<dbReference type="Gene3D" id="1.25.40.20">
    <property type="entry name" value="Ankyrin repeat-containing domain"/>
    <property type="match status" value="1"/>
</dbReference>
<gene>
    <name evidence="7" type="primary">LOC106167700</name>
</gene>
<feature type="region of interest" description="Disordered" evidence="5">
    <location>
        <begin position="358"/>
        <end position="394"/>
    </location>
</feature>
<dbReference type="SUPFAM" id="SSF48403">
    <property type="entry name" value="Ankyrin repeat"/>
    <property type="match status" value="1"/>
</dbReference>
<feature type="compositionally biased region" description="Basic and acidic residues" evidence="5">
    <location>
        <begin position="503"/>
        <end position="532"/>
    </location>
</feature>
<sequence length="637" mass="72177">MMGTIGQMKVNAKQIRDKLEIEKEKEEMRQQLRDLCRSGDAVSLHEILMKSYNEVDAMDKSGLTPLVCAIIARHPTVVTELLLGYANPNISTPRTGMSSLHYAARWGDAQVLHELIRARGWIDAGDRDEWTPLHHCSVNDHFAAADLLTFMLADVHIRDTHNRTALELAQSAKMKRLIERMANVPKDFLKKSCQTHTMKLSDKAGSVDFRCGVVLEMSAEVVKSEIPVSCRRTTPECFRMIYPENDESFLNDVIEFYPRRVTFKRPVTVLVDYDIIIQSKEDIVVTCASKVVPEFSLTSQGKSTTVSFETKKLGRVKILKMKLSDYYESASQSTSVVDFDSLRSEQQSRATILSTWDETEADEVETRPKSTAADTESDAIVQKQEKKESEKLCNSHEKYTEQVLVCEESNNEFKRVEKTNAESFHDHKGSQEIRSIDTRNNDKDFSESKNPETLESSPQISEPEKNGRQSSLSQSSFSVVDEKPEDEKLDTTSQKSRLSSLKSFREEILVEHAPEEKELSQKVDSEKIEDKSSCTTPQQSRQSSLLSVREEISVERSPKERELSQKVDSENGSEIPEEIDDNDNKSTSSPSVLPSELFSDSEQSVTNTAEIQENINDIHKELAEIEEQLEGDAYIYT</sequence>
<evidence type="ECO:0000313" key="6">
    <source>
        <dbReference type="Proteomes" id="UP000085678"/>
    </source>
</evidence>
<feature type="compositionally biased region" description="Basic and acidic residues" evidence="5">
    <location>
        <begin position="480"/>
        <end position="490"/>
    </location>
</feature>
<dbReference type="GeneID" id="106167700"/>
<dbReference type="STRING" id="7574.A0A1S3IUW1"/>
<keyword evidence="6" id="KW-1185">Reference proteome</keyword>
<dbReference type="PANTHER" id="PTHR24198">
    <property type="entry name" value="ANKYRIN REPEAT AND PROTEIN KINASE DOMAIN-CONTAINING PROTEIN"/>
    <property type="match status" value="1"/>
</dbReference>
<proteinExistence type="predicted"/>
<dbReference type="Proteomes" id="UP000085678">
    <property type="component" value="Unplaced"/>
</dbReference>
<feature type="compositionally biased region" description="Polar residues" evidence="5">
    <location>
        <begin position="585"/>
        <end position="605"/>
    </location>
</feature>
<feature type="compositionally biased region" description="Low complexity" evidence="5">
    <location>
        <begin position="538"/>
        <end position="547"/>
    </location>
</feature>
<reference evidence="7" key="1">
    <citation type="submission" date="2025-08" db="UniProtKB">
        <authorList>
            <consortium name="RefSeq"/>
        </authorList>
    </citation>
    <scope>IDENTIFICATION</scope>
    <source>
        <tissue evidence="7">Gonads</tissue>
    </source>
</reference>
<evidence type="ECO:0000313" key="7">
    <source>
        <dbReference type="RefSeq" id="XP_013401992.1"/>
    </source>
</evidence>
<dbReference type="PANTHER" id="PTHR24198:SF165">
    <property type="entry name" value="ANKYRIN REPEAT-CONTAINING PROTEIN-RELATED"/>
    <property type="match status" value="1"/>
</dbReference>
<feature type="region of interest" description="Disordered" evidence="5">
    <location>
        <begin position="418"/>
        <end position="605"/>
    </location>
</feature>
<organism evidence="6 7">
    <name type="scientific">Lingula anatina</name>
    <name type="common">Brachiopod</name>
    <name type="synonym">Lingula unguis</name>
    <dbReference type="NCBI Taxonomy" id="7574"/>
    <lineage>
        <taxon>Eukaryota</taxon>
        <taxon>Metazoa</taxon>
        <taxon>Spiralia</taxon>
        <taxon>Lophotrochozoa</taxon>
        <taxon>Brachiopoda</taxon>
        <taxon>Linguliformea</taxon>
        <taxon>Lingulata</taxon>
        <taxon>Lingulida</taxon>
        <taxon>Linguloidea</taxon>
        <taxon>Lingulidae</taxon>
        <taxon>Lingula</taxon>
    </lineage>
</organism>
<dbReference type="PROSITE" id="PS50088">
    <property type="entry name" value="ANK_REPEAT"/>
    <property type="match status" value="1"/>
</dbReference>
<evidence type="ECO:0000256" key="1">
    <source>
        <dbReference type="ARBA" id="ARBA00022737"/>
    </source>
</evidence>
<feature type="coiled-coil region" evidence="4">
    <location>
        <begin position="9"/>
        <end position="38"/>
    </location>
</feature>
<keyword evidence="1" id="KW-0677">Repeat</keyword>
<evidence type="ECO:0000256" key="2">
    <source>
        <dbReference type="ARBA" id="ARBA00023043"/>
    </source>
</evidence>
<protein>
    <submittedName>
        <fullName evidence="7">Uncharacterized protein LOC106167700</fullName>
    </submittedName>
</protein>
<dbReference type="InParanoid" id="A0A1S3IUW1"/>
<accession>A0A1S3IUW1</accession>
<keyword evidence="2 3" id="KW-0040">ANK repeat</keyword>
<dbReference type="Pfam" id="PF12796">
    <property type="entry name" value="Ank_2"/>
    <property type="match status" value="1"/>
</dbReference>
<dbReference type="AlphaFoldDB" id="A0A1S3IUW1"/>
<dbReference type="InterPro" id="IPR036770">
    <property type="entry name" value="Ankyrin_rpt-contain_sf"/>
</dbReference>
<feature type="compositionally biased region" description="Polar residues" evidence="5">
    <location>
        <begin position="491"/>
        <end position="502"/>
    </location>
</feature>
<evidence type="ECO:0000256" key="3">
    <source>
        <dbReference type="PROSITE-ProRule" id="PRU00023"/>
    </source>
</evidence>
<feature type="repeat" description="ANK" evidence="3">
    <location>
        <begin position="95"/>
        <end position="127"/>
    </location>
</feature>
<name>A0A1S3IUW1_LINAN</name>
<dbReference type="SMART" id="SM00248">
    <property type="entry name" value="ANK"/>
    <property type="match status" value="3"/>
</dbReference>
<dbReference type="KEGG" id="lak:106167700"/>
<evidence type="ECO:0000256" key="4">
    <source>
        <dbReference type="SAM" id="Coils"/>
    </source>
</evidence>